<dbReference type="GO" id="GO:0016491">
    <property type="term" value="F:oxidoreductase activity"/>
    <property type="evidence" value="ECO:0007669"/>
    <property type="project" value="UniProtKB-KW"/>
</dbReference>
<evidence type="ECO:0000313" key="5">
    <source>
        <dbReference type="EMBL" id="RZU43005.1"/>
    </source>
</evidence>
<sequence length="560" mass="61086">MHCHRSAKYNKGMPKPILLAIDDDTSVLEAVVQDLRRHYGQDYRIVRAASGGAALDICRQLKERNDTVALFLSDQRMPGMTGVDFLQQALCIYPDAKRVLLTAYADTEAAIRAINSAKIHYYLNKPWDPPEEKLYPVLDDLLEAWKQGYKPPFEGIRVVGMRWSAKDHAVRDFLSRNRIPYIWLNPEQNADALALLKEKGADDGKLPVVLFGDGTALVQPSSTDLAAKLGMPTQAQQKFYDIVVVGAGPAGLAAGVYGASEGLRTLIVEPNAPGGQAGSSSKIENYLGFPSGLSGEELAKRAFLQATRLGAEFLLQRVTCIRSENNYQIVVMNDGQEITCHVCLVATGVDYCMLDVPGAEQYSGAGVYYGAALSEAMGCANETVYIVGGANSAGQAAMHFSRYADKVHMVVRAESLAKSMSKYLIDQIEATPNIIVETKTEIVSMSGNDHLEYLTLRTPRGEEGRETSSLFIFIGAAPKTDWLPQQVACDNKGFILAGPDLKTRSPGSWKLEREPYLLETSVPGIFVAGDVRYNSVKRCASAVGEGSIAIQFVHQYLATL</sequence>
<dbReference type="Pfam" id="PF00072">
    <property type="entry name" value="Response_reg"/>
    <property type="match status" value="1"/>
</dbReference>
<dbReference type="GO" id="GO:0000160">
    <property type="term" value="P:phosphorelay signal transduction system"/>
    <property type="evidence" value="ECO:0007669"/>
    <property type="project" value="InterPro"/>
</dbReference>
<dbReference type="InterPro" id="IPR023753">
    <property type="entry name" value="FAD/NAD-binding_dom"/>
</dbReference>
<dbReference type="SMART" id="SM00448">
    <property type="entry name" value="REC"/>
    <property type="match status" value="1"/>
</dbReference>
<dbReference type="Pfam" id="PF07992">
    <property type="entry name" value="Pyr_redox_2"/>
    <property type="match status" value="1"/>
</dbReference>
<dbReference type="AlphaFoldDB" id="A0A4Q7Z0K9"/>
<keyword evidence="2" id="KW-0560">Oxidoreductase</keyword>
<name>A0A4Q7Z0K9_9BACT</name>
<keyword evidence="3" id="KW-0597">Phosphoprotein</keyword>
<dbReference type="PRINTS" id="PR00368">
    <property type="entry name" value="FADPNR"/>
</dbReference>
<protein>
    <submittedName>
        <fullName evidence="5">Thioredoxin reductase (NADPH)</fullName>
    </submittedName>
</protein>
<proteinExistence type="predicted"/>
<feature type="domain" description="Response regulatory" evidence="4">
    <location>
        <begin position="17"/>
        <end position="140"/>
    </location>
</feature>
<dbReference type="SUPFAM" id="SSF51905">
    <property type="entry name" value="FAD/NAD(P)-binding domain"/>
    <property type="match status" value="2"/>
</dbReference>
<dbReference type="Proteomes" id="UP000292958">
    <property type="component" value="Unassembled WGS sequence"/>
</dbReference>
<dbReference type="SUPFAM" id="SSF52172">
    <property type="entry name" value="CheY-like"/>
    <property type="match status" value="1"/>
</dbReference>
<evidence type="ECO:0000256" key="1">
    <source>
        <dbReference type="ARBA" id="ARBA00022630"/>
    </source>
</evidence>
<dbReference type="InterPro" id="IPR001789">
    <property type="entry name" value="Sig_transdc_resp-reg_receiver"/>
</dbReference>
<dbReference type="EMBL" id="SHKW01000001">
    <property type="protein sequence ID" value="RZU43005.1"/>
    <property type="molecule type" value="Genomic_DNA"/>
</dbReference>
<reference evidence="5 6" key="1">
    <citation type="submission" date="2019-02" db="EMBL/GenBank/DDBJ databases">
        <title>Genomic Encyclopedia of Archaeal and Bacterial Type Strains, Phase II (KMG-II): from individual species to whole genera.</title>
        <authorList>
            <person name="Goeker M."/>
        </authorList>
    </citation>
    <scope>NUCLEOTIDE SEQUENCE [LARGE SCALE GENOMIC DNA]</scope>
    <source>
        <strain evidence="5 6">DSM 18101</strain>
    </source>
</reference>
<dbReference type="Gene3D" id="3.40.30.10">
    <property type="entry name" value="Glutaredoxin"/>
    <property type="match status" value="1"/>
</dbReference>
<keyword evidence="1" id="KW-0285">Flavoprotein</keyword>
<evidence type="ECO:0000256" key="3">
    <source>
        <dbReference type="PROSITE-ProRule" id="PRU00169"/>
    </source>
</evidence>
<gene>
    <name evidence="5" type="ORF">BDD14_4606</name>
</gene>
<feature type="modified residue" description="4-aspartylphosphate" evidence="3">
    <location>
        <position position="74"/>
    </location>
</feature>
<evidence type="ECO:0000259" key="4">
    <source>
        <dbReference type="PROSITE" id="PS50110"/>
    </source>
</evidence>
<comment type="caution">
    <text evidence="5">The sequence shown here is derived from an EMBL/GenBank/DDBJ whole genome shotgun (WGS) entry which is preliminary data.</text>
</comment>
<dbReference type="InterPro" id="IPR050097">
    <property type="entry name" value="Ferredoxin-NADP_redctase_2"/>
</dbReference>
<dbReference type="CDD" id="cd17595">
    <property type="entry name" value="REC_TrxB"/>
    <property type="match status" value="1"/>
</dbReference>
<accession>A0A4Q7Z0K9</accession>
<dbReference type="InterPro" id="IPR036188">
    <property type="entry name" value="FAD/NAD-bd_sf"/>
</dbReference>
<organism evidence="5 6">
    <name type="scientific">Edaphobacter modestus</name>
    <dbReference type="NCBI Taxonomy" id="388466"/>
    <lineage>
        <taxon>Bacteria</taxon>
        <taxon>Pseudomonadati</taxon>
        <taxon>Acidobacteriota</taxon>
        <taxon>Terriglobia</taxon>
        <taxon>Terriglobales</taxon>
        <taxon>Acidobacteriaceae</taxon>
        <taxon>Edaphobacter</taxon>
    </lineage>
</organism>
<dbReference type="PRINTS" id="PR00469">
    <property type="entry name" value="PNDRDTASEII"/>
</dbReference>
<evidence type="ECO:0000313" key="6">
    <source>
        <dbReference type="Proteomes" id="UP000292958"/>
    </source>
</evidence>
<dbReference type="PROSITE" id="PS50110">
    <property type="entry name" value="RESPONSE_REGULATORY"/>
    <property type="match status" value="1"/>
</dbReference>
<dbReference type="PANTHER" id="PTHR48105">
    <property type="entry name" value="THIOREDOXIN REDUCTASE 1-RELATED-RELATED"/>
    <property type="match status" value="1"/>
</dbReference>
<dbReference type="Gene3D" id="3.50.50.60">
    <property type="entry name" value="FAD/NAD(P)-binding domain"/>
    <property type="match status" value="2"/>
</dbReference>
<dbReference type="Gene3D" id="3.40.50.2300">
    <property type="match status" value="1"/>
</dbReference>
<evidence type="ECO:0000256" key="2">
    <source>
        <dbReference type="ARBA" id="ARBA00023002"/>
    </source>
</evidence>
<dbReference type="InterPro" id="IPR011006">
    <property type="entry name" value="CheY-like_superfamily"/>
</dbReference>
<keyword evidence="6" id="KW-1185">Reference proteome</keyword>